<dbReference type="InterPro" id="IPR050306">
    <property type="entry name" value="PfkB_Carbo_kinase"/>
</dbReference>
<dbReference type="InterPro" id="IPR029056">
    <property type="entry name" value="Ribokinase-like"/>
</dbReference>
<reference evidence="8" key="1">
    <citation type="submission" date="2021-12" db="EMBL/GenBank/DDBJ databases">
        <title>Alicyclobacillaceae gen. nov., sp. nov., isolated from chalcocite enrichment system.</title>
        <authorList>
            <person name="Jiang Z."/>
        </authorList>
    </citation>
    <scope>NUCLEOTIDE SEQUENCE</scope>
    <source>
        <strain evidence="8">MYW30-H2</strain>
    </source>
</reference>
<dbReference type="PROSITE" id="PS00584">
    <property type="entry name" value="PFKB_KINASES_2"/>
    <property type="match status" value="1"/>
</dbReference>
<evidence type="ECO:0000259" key="7">
    <source>
        <dbReference type="Pfam" id="PF00294"/>
    </source>
</evidence>
<dbReference type="InterPro" id="IPR002173">
    <property type="entry name" value="Carboh/pur_kinase_PfkB_CS"/>
</dbReference>
<dbReference type="Gene3D" id="3.40.1190.20">
    <property type="match status" value="1"/>
</dbReference>
<dbReference type="SUPFAM" id="SSF53613">
    <property type="entry name" value="Ribokinase-like"/>
    <property type="match status" value="1"/>
</dbReference>
<keyword evidence="4 6" id="KW-0418">Kinase</keyword>
<keyword evidence="2 6" id="KW-0808">Transferase</keyword>
<dbReference type="CDD" id="cd01166">
    <property type="entry name" value="KdgK"/>
    <property type="match status" value="1"/>
</dbReference>
<evidence type="ECO:0000313" key="8">
    <source>
        <dbReference type="EMBL" id="UOF90603.1"/>
    </source>
</evidence>
<dbReference type="PANTHER" id="PTHR43085:SF1">
    <property type="entry name" value="PSEUDOURIDINE KINASE-RELATED"/>
    <property type="match status" value="1"/>
</dbReference>
<keyword evidence="5" id="KW-0067">ATP-binding</keyword>
<gene>
    <name evidence="8" type="ORF">LSG31_22575</name>
</gene>
<dbReference type="EMBL" id="CP089291">
    <property type="protein sequence ID" value="UOF90603.1"/>
    <property type="molecule type" value="Genomic_DNA"/>
</dbReference>
<proteinExistence type="inferred from homology"/>
<evidence type="ECO:0000256" key="5">
    <source>
        <dbReference type="ARBA" id="ARBA00022840"/>
    </source>
</evidence>
<sequence>MPELITFGESMVLLTPPSVGSLEDASMFLRSMGGAESNFAIGAARLGISVGWFSRLGKDPFGAYLLKKIRGEGVDTSQVTFDPIYPTAVMFKETKAVGNPNVYYYRRESACSQMKPCDLDEGYIAQAKILHITGITTALSDSCRETIYQAIEIAKRHHTKISFDPNIRLKLWSMDEAREVLLDLAARSDYFFPGEEELNLLFNTNDRNIWKKRILDMRLPCTVVKLGAEGCMVLENEEFTFVPGFPVAKVVDTVGAGDGFAAGFLSSVIRGNSYVEAARIANAVGARCVTFYGDIEGLPTREELDAFMGTRGSEVER</sequence>
<name>A0ABY4CN43_9BACL</name>
<evidence type="ECO:0000256" key="3">
    <source>
        <dbReference type="ARBA" id="ARBA00022741"/>
    </source>
</evidence>
<evidence type="ECO:0000256" key="4">
    <source>
        <dbReference type="ARBA" id="ARBA00022777"/>
    </source>
</evidence>
<dbReference type="InterPro" id="IPR011611">
    <property type="entry name" value="PfkB_dom"/>
</dbReference>
<keyword evidence="9" id="KW-1185">Reference proteome</keyword>
<dbReference type="PRINTS" id="PR00990">
    <property type="entry name" value="RIBOKINASE"/>
</dbReference>
<feature type="domain" description="Carbohydrate kinase PfkB" evidence="7">
    <location>
        <begin position="2"/>
        <end position="300"/>
    </location>
</feature>
<organism evidence="8 9">
    <name type="scientific">Fodinisporobacter ferrooxydans</name>
    <dbReference type="NCBI Taxonomy" id="2901836"/>
    <lineage>
        <taxon>Bacteria</taxon>
        <taxon>Bacillati</taxon>
        <taxon>Bacillota</taxon>
        <taxon>Bacilli</taxon>
        <taxon>Bacillales</taxon>
        <taxon>Alicyclobacillaceae</taxon>
        <taxon>Fodinisporobacter</taxon>
    </lineage>
</organism>
<dbReference type="GO" id="GO:0016301">
    <property type="term" value="F:kinase activity"/>
    <property type="evidence" value="ECO:0007669"/>
    <property type="project" value="UniProtKB-KW"/>
</dbReference>
<evidence type="ECO:0000313" key="9">
    <source>
        <dbReference type="Proteomes" id="UP000830167"/>
    </source>
</evidence>
<accession>A0ABY4CN43</accession>
<dbReference type="Proteomes" id="UP000830167">
    <property type="component" value="Chromosome"/>
</dbReference>
<dbReference type="InterPro" id="IPR002139">
    <property type="entry name" value="Ribo/fructo_kinase"/>
</dbReference>
<evidence type="ECO:0000256" key="1">
    <source>
        <dbReference type="ARBA" id="ARBA00010688"/>
    </source>
</evidence>
<evidence type="ECO:0000256" key="6">
    <source>
        <dbReference type="RuleBase" id="RU003704"/>
    </source>
</evidence>
<dbReference type="RefSeq" id="WP_347437302.1">
    <property type="nucleotide sequence ID" value="NZ_CP089291.1"/>
</dbReference>
<dbReference type="PANTHER" id="PTHR43085">
    <property type="entry name" value="HEXOKINASE FAMILY MEMBER"/>
    <property type="match status" value="1"/>
</dbReference>
<evidence type="ECO:0000256" key="2">
    <source>
        <dbReference type="ARBA" id="ARBA00022679"/>
    </source>
</evidence>
<dbReference type="Pfam" id="PF00294">
    <property type="entry name" value="PfkB"/>
    <property type="match status" value="1"/>
</dbReference>
<protein>
    <submittedName>
        <fullName evidence="8">Sugar kinase</fullName>
    </submittedName>
</protein>
<comment type="similarity">
    <text evidence="1 6">Belongs to the carbohydrate kinase PfkB family.</text>
</comment>
<keyword evidence="3" id="KW-0547">Nucleotide-binding</keyword>